<keyword evidence="2" id="KW-1185">Reference proteome</keyword>
<dbReference type="Proteomes" id="UP000824120">
    <property type="component" value="Chromosome 3"/>
</dbReference>
<reference evidence="1 2" key="1">
    <citation type="submission" date="2020-09" db="EMBL/GenBank/DDBJ databases">
        <title>De no assembly of potato wild relative species, Solanum commersonii.</title>
        <authorList>
            <person name="Cho K."/>
        </authorList>
    </citation>
    <scope>NUCLEOTIDE SEQUENCE [LARGE SCALE GENOMIC DNA]</scope>
    <source>
        <strain evidence="1">LZ3.2</strain>
        <tissue evidence="1">Leaf</tissue>
    </source>
</reference>
<organism evidence="1 2">
    <name type="scientific">Solanum commersonii</name>
    <name type="common">Commerson's wild potato</name>
    <name type="synonym">Commerson's nightshade</name>
    <dbReference type="NCBI Taxonomy" id="4109"/>
    <lineage>
        <taxon>Eukaryota</taxon>
        <taxon>Viridiplantae</taxon>
        <taxon>Streptophyta</taxon>
        <taxon>Embryophyta</taxon>
        <taxon>Tracheophyta</taxon>
        <taxon>Spermatophyta</taxon>
        <taxon>Magnoliopsida</taxon>
        <taxon>eudicotyledons</taxon>
        <taxon>Gunneridae</taxon>
        <taxon>Pentapetalae</taxon>
        <taxon>asterids</taxon>
        <taxon>lamiids</taxon>
        <taxon>Solanales</taxon>
        <taxon>Solanaceae</taxon>
        <taxon>Solanoideae</taxon>
        <taxon>Solaneae</taxon>
        <taxon>Solanum</taxon>
    </lineage>
</organism>
<proteinExistence type="predicted"/>
<protein>
    <submittedName>
        <fullName evidence="1">Uncharacterized protein</fullName>
    </submittedName>
</protein>
<name>A0A9J5ZUQ8_SOLCO</name>
<comment type="caution">
    <text evidence="1">The sequence shown here is derived from an EMBL/GenBank/DDBJ whole genome shotgun (WGS) entry which is preliminary data.</text>
</comment>
<sequence>MTNSNCFLEISPMDCLVALRKIQISNLLLSWNKMVTNKCYDLVSQLNFANKSFFPFYHQLQY</sequence>
<evidence type="ECO:0000313" key="2">
    <source>
        <dbReference type="Proteomes" id="UP000824120"/>
    </source>
</evidence>
<dbReference type="EMBL" id="JACXVP010000003">
    <property type="protein sequence ID" value="KAG5615977.1"/>
    <property type="molecule type" value="Genomic_DNA"/>
</dbReference>
<accession>A0A9J5ZUQ8</accession>
<dbReference type="AlphaFoldDB" id="A0A9J5ZUQ8"/>
<gene>
    <name evidence="1" type="ORF">H5410_015801</name>
</gene>
<evidence type="ECO:0000313" key="1">
    <source>
        <dbReference type="EMBL" id="KAG5615977.1"/>
    </source>
</evidence>